<comment type="subcellular location">
    <subcellularLocation>
        <location evidence="1">Chromosome</location>
    </subcellularLocation>
</comment>
<keyword evidence="3" id="KW-0158">Chromosome</keyword>
<evidence type="ECO:0000313" key="10">
    <source>
        <dbReference type="EMBL" id="KAJ8428900.1"/>
    </source>
</evidence>
<keyword evidence="11" id="KW-1185">Reference proteome</keyword>
<dbReference type="InterPro" id="IPR025977">
    <property type="entry name" value="Cnd3_C"/>
</dbReference>
<dbReference type="PANTHER" id="PTHR14418">
    <property type="entry name" value="CONDENSIN COMPLEX SUBUNIT 3-RELATED"/>
    <property type="match status" value="1"/>
</dbReference>
<dbReference type="PANTHER" id="PTHR14418:SF5">
    <property type="entry name" value="CONDENSIN COMPLEX SUBUNIT 3"/>
    <property type="match status" value="1"/>
</dbReference>
<feature type="domain" description="Nuclear condensin complex subunit 3 C-terminal" evidence="9">
    <location>
        <begin position="523"/>
        <end position="860"/>
    </location>
</feature>
<evidence type="ECO:0000256" key="1">
    <source>
        <dbReference type="ARBA" id="ARBA00004286"/>
    </source>
</evidence>
<dbReference type="AlphaFoldDB" id="A0A9Q1JQ18"/>
<organism evidence="10 11">
    <name type="scientific">Carnegiea gigantea</name>
    <dbReference type="NCBI Taxonomy" id="171969"/>
    <lineage>
        <taxon>Eukaryota</taxon>
        <taxon>Viridiplantae</taxon>
        <taxon>Streptophyta</taxon>
        <taxon>Embryophyta</taxon>
        <taxon>Tracheophyta</taxon>
        <taxon>Spermatophyta</taxon>
        <taxon>Magnoliopsida</taxon>
        <taxon>eudicotyledons</taxon>
        <taxon>Gunneridae</taxon>
        <taxon>Pentapetalae</taxon>
        <taxon>Caryophyllales</taxon>
        <taxon>Cactineae</taxon>
        <taxon>Cactaceae</taxon>
        <taxon>Cactoideae</taxon>
        <taxon>Echinocereeae</taxon>
        <taxon>Carnegiea</taxon>
    </lineage>
</organism>
<reference evidence="10" key="1">
    <citation type="submission" date="2022-04" db="EMBL/GenBank/DDBJ databases">
        <title>Carnegiea gigantea Genome sequencing and assembly v2.</title>
        <authorList>
            <person name="Copetti D."/>
            <person name="Sanderson M.J."/>
            <person name="Burquez A."/>
            <person name="Wojciechowski M.F."/>
        </authorList>
    </citation>
    <scope>NUCLEOTIDE SEQUENCE</scope>
    <source>
        <strain evidence="10">SGP5-SGP5p</strain>
        <tissue evidence="10">Aerial part</tissue>
    </source>
</reference>
<comment type="similarity">
    <text evidence="2">Belongs to the CND3 (condensin subunit 3) family.</text>
</comment>
<dbReference type="GO" id="GO:0051301">
    <property type="term" value="P:cell division"/>
    <property type="evidence" value="ECO:0007669"/>
    <property type="project" value="UniProtKB-KW"/>
</dbReference>
<dbReference type="Proteomes" id="UP001153076">
    <property type="component" value="Unassembled WGS sequence"/>
</dbReference>
<feature type="compositionally biased region" description="Polar residues" evidence="8">
    <location>
        <begin position="970"/>
        <end position="990"/>
    </location>
</feature>
<evidence type="ECO:0000256" key="7">
    <source>
        <dbReference type="ARBA" id="ARBA00023306"/>
    </source>
</evidence>
<comment type="caution">
    <text evidence="10">The sequence shown here is derived from an EMBL/GenBank/DDBJ whole genome shotgun (WGS) entry which is preliminary data.</text>
</comment>
<evidence type="ECO:0000256" key="8">
    <source>
        <dbReference type="SAM" id="MobiDB-lite"/>
    </source>
</evidence>
<proteinExistence type="inferred from homology"/>
<keyword evidence="6" id="KW-0226">DNA condensation</keyword>
<evidence type="ECO:0000256" key="5">
    <source>
        <dbReference type="ARBA" id="ARBA00022776"/>
    </source>
</evidence>
<keyword evidence="4" id="KW-0132">Cell division</keyword>
<evidence type="ECO:0000256" key="2">
    <source>
        <dbReference type="ARBA" id="ARBA00006533"/>
    </source>
</evidence>
<dbReference type="InterPro" id="IPR011989">
    <property type="entry name" value="ARM-like"/>
</dbReference>
<gene>
    <name evidence="10" type="ORF">Cgig2_024969</name>
</gene>
<accession>A0A9Q1JQ18</accession>
<evidence type="ECO:0000256" key="4">
    <source>
        <dbReference type="ARBA" id="ARBA00022618"/>
    </source>
</evidence>
<dbReference type="InterPro" id="IPR016024">
    <property type="entry name" value="ARM-type_fold"/>
</dbReference>
<protein>
    <recommendedName>
        <fullName evidence="9">Nuclear condensin complex subunit 3 C-terminal domain-containing protein</fullName>
    </recommendedName>
</protein>
<evidence type="ECO:0000256" key="3">
    <source>
        <dbReference type="ARBA" id="ARBA00022454"/>
    </source>
</evidence>
<name>A0A9Q1JQ18_9CARY</name>
<dbReference type="Pfam" id="PF12719">
    <property type="entry name" value="Cnd3"/>
    <property type="match status" value="1"/>
</dbReference>
<feature type="region of interest" description="Disordered" evidence="8">
    <location>
        <begin position="796"/>
        <end position="819"/>
    </location>
</feature>
<evidence type="ECO:0000259" key="9">
    <source>
        <dbReference type="Pfam" id="PF12719"/>
    </source>
</evidence>
<feature type="compositionally biased region" description="Acidic residues" evidence="8">
    <location>
        <begin position="1009"/>
        <end position="1036"/>
    </location>
</feature>
<keyword evidence="7" id="KW-0131">Cell cycle</keyword>
<dbReference type="OrthoDB" id="27187at2759"/>
<evidence type="ECO:0000256" key="6">
    <source>
        <dbReference type="ARBA" id="ARBA00023067"/>
    </source>
</evidence>
<dbReference type="GO" id="GO:0000793">
    <property type="term" value="C:condensed chromosome"/>
    <property type="evidence" value="ECO:0007669"/>
    <property type="project" value="TreeGrafter"/>
</dbReference>
<dbReference type="GO" id="GO:0007076">
    <property type="term" value="P:mitotic chromosome condensation"/>
    <property type="evidence" value="ECO:0007669"/>
    <property type="project" value="InterPro"/>
</dbReference>
<keyword evidence="5" id="KW-0498">Mitosis</keyword>
<dbReference type="Gene3D" id="1.25.10.10">
    <property type="entry name" value="Leucine-rich Repeat Variant"/>
    <property type="match status" value="1"/>
</dbReference>
<dbReference type="GO" id="GO:0000796">
    <property type="term" value="C:condensin complex"/>
    <property type="evidence" value="ECO:0007669"/>
    <property type="project" value="InterPro"/>
</dbReference>
<dbReference type="SUPFAM" id="SSF48371">
    <property type="entry name" value="ARM repeat"/>
    <property type="match status" value="1"/>
</dbReference>
<dbReference type="EMBL" id="JAKOGI010000959">
    <property type="protein sequence ID" value="KAJ8428900.1"/>
    <property type="molecule type" value="Genomic_DNA"/>
</dbReference>
<feature type="region of interest" description="Disordered" evidence="8">
    <location>
        <begin position="930"/>
        <end position="1036"/>
    </location>
</feature>
<dbReference type="InterPro" id="IPR027165">
    <property type="entry name" value="CND3"/>
</dbReference>
<sequence length="1036" mass="114768">MAETAIDEQKQLSHRIAKIFDESRSSYATHNRKLKELSNLRSSSPQHFFFSLCRALSPIFTFQRRTASAERVIRFVSVFASAKSSAGDDVFLEDFLRFLLSGTTAAAKTARFRSCQIISEIIMRLPDDAEVSDDLWDEVIDSMMLRVGDKIPVIRTFAIRALSRFVNDSENSDILELFLQTLDSEQNALSAATVQDVRKTIILALPPSNATSVVIMGCTLDVSESVRKAAYFVLANKFPLQSLSIKLRALILQRGLSDRSPAVVKECLKLMKDEWLSRCCDGNCVKLLKYLDVETYESVGISIMTALLEAEMIAMDGSQRIKKFKESSCAEDGDNCNQDFQLLEPEAALYWRVVCQYLQTQAQEKGSDAAATMGTEAAVYAAEASDNNDLLEKLLPATVSEYVELVQAHINAGPNYRFVSRQLLLLGALLDFSDATIRRIAGTFVQDLLRRPIEYEMDSDGNKLVIGDGINLGGDRDWANAVAGLIKKVHAADGEFEEVVLGVVGELARPCRERTADFLEWMHCLAVIGLLLENMKSFRCLQGKSIEPCELMNSLLLPGAKHLNLDVQRVAVRCLGLYGLLERKPSEEVVNQLVLSFVKGPSPVSLLAGEGLIDLLMWQGPQEVDRVIGQDALLQVRDRRVDLTADLCRKNCDVNLGVLDLLFAGLGSGVLSKTMDSDENEYVKAALGEGFAKILLLSENYPSIPASLHSLILVKLINMYFSEENHELQRYTCITFLEILSKHLSEAFVPVLRATWPGINGNHGGSTTMISNMRKRAVQASRFMLQMMQSRLYQKEADDNSDGVSEDHEGTVESSDDFETGEEGLAIRIATEVASFHMKKTAAEKSYISALCKIIVLLHFRVSEQGAIKLMRVLLNRIVESVSHDKEVSKELTNLAGNLKSLDRSPDEELPQDQANTILERLGLDYKVNEHHSREVPPTPAPRSTRPNRSRRRAKCEESSSSDEDGSDSLTSAVPTSAVGLSSTRSQRASKTAALTKMTASRAAKIAFDEIEEEDEEDGSDLMSEEESDDSDSLAQ</sequence>
<evidence type="ECO:0000313" key="11">
    <source>
        <dbReference type="Proteomes" id="UP001153076"/>
    </source>
</evidence>